<dbReference type="Proteomes" id="UP000199251">
    <property type="component" value="Unassembled WGS sequence"/>
</dbReference>
<dbReference type="InterPro" id="IPR041275">
    <property type="entry name" value="EspB_PE"/>
</dbReference>
<evidence type="ECO:0000313" key="4">
    <source>
        <dbReference type="EMBL" id="CQD08935.1"/>
    </source>
</evidence>
<dbReference type="STRING" id="141349.BN1232_01617"/>
<feature type="compositionally biased region" description="Pro residues" evidence="1">
    <location>
        <begin position="117"/>
        <end position="128"/>
    </location>
</feature>
<dbReference type="AlphaFoldDB" id="A0A0E3WBR3"/>
<accession>A0A0E3WBR3</accession>
<evidence type="ECO:0000259" key="3">
    <source>
        <dbReference type="Pfam" id="PF21856"/>
    </source>
</evidence>
<reference evidence="4 5" key="1">
    <citation type="submission" date="2015-03" db="EMBL/GenBank/DDBJ databases">
        <authorList>
            <person name="Urmite Genomes"/>
        </authorList>
    </citation>
    <scope>NUCLEOTIDE SEQUENCE [LARGE SCALE GENOMIC DNA]</scope>
    <source>
        <strain evidence="4 5">CSUR P1491</strain>
    </source>
</reference>
<dbReference type="Pfam" id="PF21856">
    <property type="entry name" value="EspB_PPE"/>
    <property type="match status" value="1"/>
</dbReference>
<name>A0A0E3WBR3_MYCLN</name>
<feature type="domain" description="ESX-1 secretion-associated protein EspB PE" evidence="2">
    <location>
        <begin position="13"/>
        <end position="87"/>
    </location>
</feature>
<feature type="compositionally biased region" description="Gly residues" evidence="1">
    <location>
        <begin position="453"/>
        <end position="465"/>
    </location>
</feature>
<proteinExistence type="predicted"/>
<dbReference type="InterPro" id="IPR054056">
    <property type="entry name" value="EspB_PPE"/>
</dbReference>
<dbReference type="RefSeq" id="WP_090600885.1">
    <property type="nucleotide sequence ID" value="NZ_CTEE01000001.1"/>
</dbReference>
<feature type="region of interest" description="Disordered" evidence="1">
    <location>
        <begin position="453"/>
        <end position="478"/>
    </location>
</feature>
<feature type="region of interest" description="Disordered" evidence="1">
    <location>
        <begin position="311"/>
        <end position="359"/>
    </location>
</feature>
<organism evidence="4 5">
    <name type="scientific">Mycobacterium lentiflavum</name>
    <dbReference type="NCBI Taxonomy" id="141349"/>
    <lineage>
        <taxon>Bacteria</taxon>
        <taxon>Bacillati</taxon>
        <taxon>Actinomycetota</taxon>
        <taxon>Actinomycetes</taxon>
        <taxon>Mycobacteriales</taxon>
        <taxon>Mycobacteriaceae</taxon>
        <taxon>Mycobacterium</taxon>
        <taxon>Mycobacterium simiae complex</taxon>
    </lineage>
</organism>
<evidence type="ECO:0000259" key="2">
    <source>
        <dbReference type="Pfam" id="PF18625"/>
    </source>
</evidence>
<feature type="compositionally biased region" description="Low complexity" evidence="1">
    <location>
        <begin position="322"/>
        <end position="342"/>
    </location>
</feature>
<feature type="region of interest" description="Disordered" evidence="1">
    <location>
        <begin position="90"/>
        <end position="128"/>
    </location>
</feature>
<protein>
    <submittedName>
        <fullName evidence="4">Putative alanine and glycine rich protein</fullName>
    </submittedName>
</protein>
<dbReference type="OrthoDB" id="4753912at2"/>
<dbReference type="EMBL" id="CTEE01000001">
    <property type="protein sequence ID" value="CQD08935.1"/>
    <property type="molecule type" value="Genomic_DNA"/>
</dbReference>
<evidence type="ECO:0000256" key="1">
    <source>
        <dbReference type="SAM" id="MobiDB-lite"/>
    </source>
</evidence>
<gene>
    <name evidence="4" type="ORF">BN1232_01617</name>
</gene>
<feature type="domain" description="ESX-1 secretion-associated protein EspB PPE" evidence="3">
    <location>
        <begin position="133"/>
        <end position="306"/>
    </location>
</feature>
<sequence>MTQPQTLNVEYAELIARAHEIEELLPPIPSTNPQAPCALSMASDAVTQLGLSADSIRLYLKGCEREWKTLAKTLRSAAKAYEEIDEGAADAINNEETPNSLHGNGPMSALDDSDMPWDPPAPRPAPPLADDPYYEVRQATMAIEAGDQGAACKIFAQEWHAFQFALQEIPYRFRPFTSWEGDARTAVEQNFELQRQWIASMVQLCCTLRDQVNDIADAQKKIRPASGTATQDFNGNYTIPEEHPGPGDILFVENTYKAGVEDHMQALIQTSIEWYAILQKKSETALKFYRNKTALPPLNPPMFPTAAGAAEAVDHGSGGSDGIDFGDQPDGLPSGDGLSGLPAMPALPSGGMPAMPNASLPSGAAVPPLPAAGKGLPKGAQVKPASLGGIGGGGGGGVAVPKLPLQSWTNTGASAGAAAAPVGAGGGIPVPSAYAKLNGAGVGMSGGMGGGMPMGGAGGQGQGAGKGKRVHSEDQALYNEDRAWTEGVIGRRRA</sequence>
<dbReference type="Pfam" id="PF18625">
    <property type="entry name" value="EspB_PE"/>
    <property type="match status" value="1"/>
</dbReference>
<evidence type="ECO:0000313" key="5">
    <source>
        <dbReference type="Proteomes" id="UP000199251"/>
    </source>
</evidence>